<keyword evidence="2" id="KW-0677">Repeat</keyword>
<dbReference type="Pfam" id="PF00932">
    <property type="entry name" value="LTD"/>
    <property type="match status" value="1"/>
</dbReference>
<feature type="signal peptide" evidence="5">
    <location>
        <begin position="1"/>
        <end position="25"/>
    </location>
</feature>
<feature type="domain" description="LTD" evidence="6">
    <location>
        <begin position="19"/>
        <end position="137"/>
    </location>
</feature>
<keyword evidence="1 5" id="KW-0732">Signal</keyword>
<evidence type="ECO:0000313" key="7">
    <source>
        <dbReference type="EMBL" id="MBM7120643.1"/>
    </source>
</evidence>
<dbReference type="InterPro" id="IPR036415">
    <property type="entry name" value="Lamin_tail_dom_sf"/>
</dbReference>
<dbReference type="InterPro" id="IPR001322">
    <property type="entry name" value="Lamin_tail_dom"/>
</dbReference>
<dbReference type="InterPro" id="IPR003644">
    <property type="entry name" value="Calx_beta"/>
</dbReference>
<dbReference type="PROSITE" id="PS51841">
    <property type="entry name" value="LTD"/>
    <property type="match status" value="1"/>
</dbReference>
<dbReference type="Gene3D" id="3.60.10.10">
    <property type="entry name" value="Endonuclease/exonuclease/phosphatase"/>
    <property type="match status" value="1"/>
</dbReference>
<sequence>MKPAHIRRALLAALLLALSATAAQAADLSISQFRVRGPAGGNDEFVELFNSGSKSLDLSGYKFNASNVSGTTGTRLTLPSGTSIAPGCYLLLTNSASSGYSGSVAGDLKYSTGVTDDGGLAILDGSGQLVDQVGLSTGSVYKAGTPLASLGTTNADKGYGRKPTAAGLPQNTGDNQADFNVVSPTTPHNSASSCVVLGQALSVADASATVRGAADVQMPFTVSLTQPAPTGGVSVHVATLDGTATVANHDYDALDTNLSIAEGQMQANFNVVVHGRTTPSDDKAFEVKLSQPSGNLPLSRDTAIGAILYDIPVAAEIWQIQGRDQISPLLGKPVKTTGNIVTAVGPAGFTMQTPDARADADPLTSNGIYVFTSSTPTVVVGDVVNVDARVANYYQLPELTSPVVTVTSHGARLPKAVVFGEAMPSSDPAKLSCGATNFQCFVGMRVVIENGMINTGNKRFSGEPYAEVSITANGKRSLRLPGVRYGVPVPDGVQLPNWSGNPEVFKMNTADFGAVPLNTPFVAGTTFRAEGIISYDFGAYTFIPTKITLKHVAEMPRSVSPTAPYALRIGAFNTERFCDTDFNTVFTCSGDSKEPTADEVALKTQRLSAYIGSVLQLPDVLSVEEVKSLPLLQGLATQLGDDYRAKYQAYLVPGHDPSGINVGFLVRSDRVRVVSVQQLAADETWNDNGQTAFVHDHPPLLLTAEARGVRFQVISVHMKARTNVDDNDDSAVRDRQKRFLQASSLARQVQNLQGANPWLPLMVVGDFNAYQFSDGWVDVVGLASGKYKDSENQLKLGKNIVRPALWDAVESVPENDRYSFLYTEEFGPIQGYTAAGSGNSGREVPTVQVLDHALMNDVARLRFLKMQYGRADLDAPVQTEADAATATDVRKAIGVSDHDGFVVDLFVPGLSGEQGHGHHDDDDHGHGHHDDGDHGHGHHDDDDQDEGHGHGH</sequence>
<dbReference type="SUPFAM" id="SSF141072">
    <property type="entry name" value="CalX-like"/>
    <property type="match status" value="1"/>
</dbReference>
<keyword evidence="8" id="KW-1185">Reference proteome</keyword>
<dbReference type="PANTHER" id="PTHR42834:SF1">
    <property type="entry name" value="ENDONUCLEASE_EXONUCLEASE_PHOSPHATASE FAMILY PROTEIN (AFU_ORTHOLOGUE AFUA_3G09210)"/>
    <property type="match status" value="1"/>
</dbReference>
<proteinExistence type="predicted"/>
<evidence type="ECO:0000256" key="4">
    <source>
        <dbReference type="SAM" id="MobiDB-lite"/>
    </source>
</evidence>
<dbReference type="SUPFAM" id="SSF74853">
    <property type="entry name" value="Lamin A/C globular tail domain"/>
    <property type="match status" value="1"/>
</dbReference>
<evidence type="ECO:0000256" key="1">
    <source>
        <dbReference type="ARBA" id="ARBA00022729"/>
    </source>
</evidence>
<name>A0ABS2JQA6_9GAMM</name>
<dbReference type="SUPFAM" id="SSF56219">
    <property type="entry name" value="DNase I-like"/>
    <property type="match status" value="1"/>
</dbReference>
<dbReference type="PANTHER" id="PTHR42834">
    <property type="entry name" value="ENDONUCLEASE/EXONUCLEASE/PHOSPHATASE FAMILY PROTEIN (AFU_ORTHOLOGUE AFUA_3G09210)"/>
    <property type="match status" value="1"/>
</dbReference>
<protein>
    <submittedName>
        <fullName evidence="7">Lamin tail domain-containing protein</fullName>
    </submittedName>
</protein>
<evidence type="ECO:0000259" key="6">
    <source>
        <dbReference type="PROSITE" id="PS51841"/>
    </source>
</evidence>
<feature type="compositionally biased region" description="Basic and acidic residues" evidence="4">
    <location>
        <begin position="915"/>
        <end position="952"/>
    </location>
</feature>
<evidence type="ECO:0000256" key="2">
    <source>
        <dbReference type="ARBA" id="ARBA00022737"/>
    </source>
</evidence>
<dbReference type="InterPro" id="IPR038081">
    <property type="entry name" value="CalX-like_sf"/>
</dbReference>
<organism evidence="7 8">
    <name type="scientific">Dyella kyungheensis</name>
    <dbReference type="NCBI Taxonomy" id="1242174"/>
    <lineage>
        <taxon>Bacteria</taxon>
        <taxon>Pseudomonadati</taxon>
        <taxon>Pseudomonadota</taxon>
        <taxon>Gammaproteobacteria</taxon>
        <taxon>Lysobacterales</taxon>
        <taxon>Rhodanobacteraceae</taxon>
        <taxon>Dyella</taxon>
    </lineage>
</organism>
<dbReference type="Pfam" id="PF03160">
    <property type="entry name" value="Calx-beta"/>
    <property type="match status" value="1"/>
</dbReference>
<feature type="chain" id="PRO_5046149025" evidence="5">
    <location>
        <begin position="26"/>
        <end position="952"/>
    </location>
</feature>
<feature type="region of interest" description="Disordered" evidence="4">
    <location>
        <begin position="908"/>
        <end position="952"/>
    </location>
</feature>
<evidence type="ECO:0000256" key="3">
    <source>
        <dbReference type="ARBA" id="ARBA00022837"/>
    </source>
</evidence>
<dbReference type="Gene3D" id="2.60.40.2030">
    <property type="match status" value="1"/>
</dbReference>
<evidence type="ECO:0000256" key="5">
    <source>
        <dbReference type="SAM" id="SignalP"/>
    </source>
</evidence>
<gene>
    <name evidence="7" type="ORF">ISP20_05655</name>
</gene>
<keyword evidence="3" id="KW-0106">Calcium</keyword>
<reference evidence="7 8" key="1">
    <citation type="submission" date="2020-10" db="EMBL/GenBank/DDBJ databases">
        <title>Phylogeny of dyella-like bacteria.</title>
        <authorList>
            <person name="Fu J."/>
        </authorList>
    </citation>
    <scope>NUCLEOTIDE SEQUENCE [LARGE SCALE GENOMIC DNA]</scope>
    <source>
        <strain evidence="7 8">THG-B117</strain>
    </source>
</reference>
<feature type="region of interest" description="Disordered" evidence="4">
    <location>
        <begin position="152"/>
        <end position="173"/>
    </location>
</feature>
<evidence type="ECO:0000313" key="8">
    <source>
        <dbReference type="Proteomes" id="UP001430065"/>
    </source>
</evidence>
<dbReference type="EMBL" id="JADIKC010000003">
    <property type="protein sequence ID" value="MBM7120643.1"/>
    <property type="molecule type" value="Genomic_DNA"/>
</dbReference>
<comment type="caution">
    <text evidence="7">The sequence shown here is derived from an EMBL/GenBank/DDBJ whole genome shotgun (WGS) entry which is preliminary data.</text>
</comment>
<dbReference type="RefSeq" id="WP_204635105.1">
    <property type="nucleotide sequence ID" value="NZ_JADIKC010000003.1"/>
</dbReference>
<dbReference type="Gene3D" id="2.60.40.1260">
    <property type="entry name" value="Lamin Tail domain"/>
    <property type="match status" value="1"/>
</dbReference>
<accession>A0ABS2JQA6</accession>
<dbReference type="Proteomes" id="UP001430065">
    <property type="component" value="Unassembled WGS sequence"/>
</dbReference>
<dbReference type="InterPro" id="IPR036691">
    <property type="entry name" value="Endo/exonu/phosph_ase_sf"/>
</dbReference>